<proteinExistence type="predicted"/>
<dbReference type="EMBL" id="CP090896">
    <property type="protein sequence ID" value="ULT84463.1"/>
    <property type="molecule type" value="Genomic_DNA"/>
</dbReference>
<evidence type="ECO:0000313" key="3">
    <source>
        <dbReference type="EMBL" id="ULT84463.1"/>
    </source>
</evidence>
<gene>
    <name evidence="3" type="ORF">L3Y34_013260</name>
</gene>
<reference evidence="3 4" key="1">
    <citation type="submission" date="2022-05" db="EMBL/GenBank/DDBJ databases">
        <title>Chromosome-level reference genomes for two strains of Caenorhabditis briggsae: an improved platform for comparative genomics.</title>
        <authorList>
            <person name="Stevens L."/>
            <person name="Andersen E.C."/>
        </authorList>
    </citation>
    <scope>NUCLEOTIDE SEQUENCE [LARGE SCALE GENOMIC DNA]</scope>
    <source>
        <strain evidence="3">QX1410_ONT</strain>
        <tissue evidence="3">Whole-organism</tissue>
    </source>
</reference>
<evidence type="ECO:0000256" key="1">
    <source>
        <dbReference type="ARBA" id="ARBA00023242"/>
    </source>
</evidence>
<sequence>MSNEQEQIRRTFPELQPKNILKMRRMLITSYERARRRSKTVLGHPKMLKRCPPVDIRGCGFVAFLFPPGRGTQSFPTSPNFYYRYGRGEALLMCSRHKSFLMTSEPSTSSGTLDADCNTLIQEALAQAGLIKIERRSVSPTNIKVTKNSLLAEKISAHPLMPVVELLLRKCETAATTFDKSVFEVDDIKQVSDWKIFIDYFELKKK</sequence>
<evidence type="ECO:0000313" key="4">
    <source>
        <dbReference type="Proteomes" id="UP000827892"/>
    </source>
</evidence>
<dbReference type="Proteomes" id="UP000827892">
    <property type="component" value="Chromosome X"/>
</dbReference>
<protein>
    <recommendedName>
        <fullName evidence="2">MEIS N-terminal domain-containing protein</fullName>
    </recommendedName>
</protein>
<organism evidence="3 4">
    <name type="scientific">Caenorhabditis briggsae</name>
    <dbReference type="NCBI Taxonomy" id="6238"/>
    <lineage>
        <taxon>Eukaryota</taxon>
        <taxon>Metazoa</taxon>
        <taxon>Ecdysozoa</taxon>
        <taxon>Nematoda</taxon>
        <taxon>Chromadorea</taxon>
        <taxon>Rhabditida</taxon>
        <taxon>Rhabditina</taxon>
        <taxon>Rhabditomorpha</taxon>
        <taxon>Rhabditoidea</taxon>
        <taxon>Rhabditidae</taxon>
        <taxon>Peloderinae</taxon>
        <taxon>Caenorhabditis</taxon>
    </lineage>
</organism>
<evidence type="ECO:0000259" key="2">
    <source>
        <dbReference type="Pfam" id="PF16493"/>
    </source>
</evidence>
<dbReference type="InterPro" id="IPR032453">
    <property type="entry name" value="PKNOX/Meis_N"/>
</dbReference>
<dbReference type="Pfam" id="PF16493">
    <property type="entry name" value="Meis_PKNOX_N"/>
    <property type="match status" value="1"/>
</dbReference>
<name>A0AAE8ZWJ0_CAEBR</name>
<dbReference type="AlphaFoldDB" id="A0AAE8ZWJ0"/>
<feature type="domain" description="MEIS N-terminal" evidence="2">
    <location>
        <begin position="151"/>
        <end position="187"/>
    </location>
</feature>
<keyword evidence="1" id="KW-0539">Nucleus</keyword>
<accession>A0AAE8ZWJ0</accession>